<dbReference type="SUPFAM" id="SSF53335">
    <property type="entry name" value="S-adenosyl-L-methionine-dependent methyltransferases"/>
    <property type="match status" value="1"/>
</dbReference>
<sequence length="264" mass="28055">VAGRSTPTNGAFSVADPRFDQSARWHDGQAYGVRQWESPTGAITGQQSPGQGAFAVADPRHHGPAKHSNVYRIVPWGSASRCIIGAHGSGQCVADPRPGMQRERGDSYLTAGHYGVVPWDRPSGAVSAAAGHDNGRWSVADPRPLEGEYLPKPLDKVVAIIRSLDGTWHRPFTTLELAAIQGFIEPEEFLLLSGMSDSAWRERIGNAVPPPAAKAIADVMAQTLLLAWSGETFVLGSTPIWVRNLAMGMSVDAPSTSVIAGGES</sequence>
<evidence type="ECO:0000256" key="5">
    <source>
        <dbReference type="SAM" id="MobiDB-lite"/>
    </source>
</evidence>
<dbReference type="InterPro" id="IPR029063">
    <property type="entry name" value="SAM-dependent_MTases_sf"/>
</dbReference>
<feature type="compositionally biased region" description="Polar residues" evidence="5">
    <location>
        <begin position="40"/>
        <end position="50"/>
    </location>
</feature>
<dbReference type="Gene3D" id="3.90.120.10">
    <property type="entry name" value="DNA Methylase, subunit A, domain 2"/>
    <property type="match status" value="1"/>
</dbReference>
<organism evidence="6 7">
    <name type="scientific">Salinicola corii</name>
    <dbReference type="NCBI Taxonomy" id="2606937"/>
    <lineage>
        <taxon>Bacteria</taxon>
        <taxon>Pseudomonadati</taxon>
        <taxon>Pseudomonadota</taxon>
        <taxon>Gammaproteobacteria</taxon>
        <taxon>Oceanospirillales</taxon>
        <taxon>Halomonadaceae</taxon>
        <taxon>Salinicola</taxon>
    </lineage>
</organism>
<evidence type="ECO:0000256" key="1">
    <source>
        <dbReference type="ARBA" id="ARBA00022603"/>
    </source>
</evidence>
<dbReference type="AlphaFoldDB" id="A0A640WBV4"/>
<name>A0A640WBV4_9GAMM</name>
<comment type="catalytic activity">
    <reaction evidence="4">
        <text>a 2'-deoxycytidine in DNA + S-adenosyl-L-methionine = a 5-methyl-2'-deoxycytidine in DNA + S-adenosyl-L-homocysteine + H(+)</text>
        <dbReference type="Rhea" id="RHEA:13681"/>
        <dbReference type="Rhea" id="RHEA-COMP:11369"/>
        <dbReference type="Rhea" id="RHEA-COMP:11370"/>
        <dbReference type="ChEBI" id="CHEBI:15378"/>
        <dbReference type="ChEBI" id="CHEBI:57856"/>
        <dbReference type="ChEBI" id="CHEBI:59789"/>
        <dbReference type="ChEBI" id="CHEBI:85452"/>
        <dbReference type="ChEBI" id="CHEBI:85454"/>
        <dbReference type="EC" id="2.1.1.37"/>
    </reaction>
</comment>
<feature type="non-terminal residue" evidence="6">
    <location>
        <position position="1"/>
    </location>
</feature>
<accession>A0A640WBV4</accession>
<dbReference type="EMBL" id="VTPX01000027">
    <property type="protein sequence ID" value="KAA0015126.1"/>
    <property type="molecule type" value="Genomic_DNA"/>
</dbReference>
<dbReference type="GO" id="GO:0032259">
    <property type="term" value="P:methylation"/>
    <property type="evidence" value="ECO:0007669"/>
    <property type="project" value="UniProtKB-KW"/>
</dbReference>
<keyword evidence="7" id="KW-1185">Reference proteome</keyword>
<protein>
    <submittedName>
        <fullName evidence="6">DNA cytosine methyltransferase</fullName>
    </submittedName>
</protein>
<evidence type="ECO:0000256" key="4">
    <source>
        <dbReference type="ARBA" id="ARBA00047422"/>
    </source>
</evidence>
<dbReference type="InterPro" id="IPR001525">
    <property type="entry name" value="C5_MeTfrase"/>
</dbReference>
<keyword evidence="3" id="KW-0680">Restriction system</keyword>
<reference evidence="6 7" key="1">
    <citation type="submission" date="2019-08" db="EMBL/GenBank/DDBJ databases">
        <title>Bioinformatics analysis of the strain L3 and L5.</title>
        <authorList>
            <person name="Li X."/>
        </authorList>
    </citation>
    <scope>NUCLEOTIDE SEQUENCE [LARGE SCALE GENOMIC DNA]</scope>
    <source>
        <strain evidence="6 7">L3</strain>
    </source>
</reference>
<evidence type="ECO:0000313" key="7">
    <source>
        <dbReference type="Proteomes" id="UP000466024"/>
    </source>
</evidence>
<keyword evidence="1 6" id="KW-0489">Methyltransferase</keyword>
<feature type="region of interest" description="Disordered" evidence="5">
    <location>
        <begin position="40"/>
        <end position="62"/>
    </location>
</feature>
<dbReference type="Pfam" id="PF00145">
    <property type="entry name" value="DNA_methylase"/>
    <property type="match status" value="1"/>
</dbReference>
<dbReference type="RefSeq" id="WP_149438057.1">
    <property type="nucleotide sequence ID" value="NZ_VTPX01000027.1"/>
</dbReference>
<evidence type="ECO:0000256" key="2">
    <source>
        <dbReference type="ARBA" id="ARBA00022679"/>
    </source>
</evidence>
<feature type="compositionally biased region" description="Polar residues" evidence="5">
    <location>
        <begin position="1"/>
        <end position="11"/>
    </location>
</feature>
<gene>
    <name evidence="6" type="ORF">F0A16_21360</name>
</gene>
<dbReference type="GO" id="GO:0003886">
    <property type="term" value="F:DNA (cytosine-5-)-methyltransferase activity"/>
    <property type="evidence" value="ECO:0007669"/>
    <property type="project" value="UniProtKB-EC"/>
</dbReference>
<proteinExistence type="predicted"/>
<evidence type="ECO:0000256" key="3">
    <source>
        <dbReference type="ARBA" id="ARBA00022747"/>
    </source>
</evidence>
<evidence type="ECO:0000313" key="6">
    <source>
        <dbReference type="EMBL" id="KAA0015126.1"/>
    </source>
</evidence>
<comment type="caution">
    <text evidence="6">The sequence shown here is derived from an EMBL/GenBank/DDBJ whole genome shotgun (WGS) entry which is preliminary data.</text>
</comment>
<feature type="region of interest" description="Disordered" evidence="5">
    <location>
        <begin position="1"/>
        <end position="20"/>
    </location>
</feature>
<dbReference type="Proteomes" id="UP000466024">
    <property type="component" value="Unassembled WGS sequence"/>
</dbReference>
<keyword evidence="2 6" id="KW-0808">Transferase</keyword>
<dbReference type="GO" id="GO:0009307">
    <property type="term" value="P:DNA restriction-modification system"/>
    <property type="evidence" value="ECO:0007669"/>
    <property type="project" value="UniProtKB-KW"/>
</dbReference>